<keyword evidence="3 7" id="KW-0238">DNA-binding</keyword>
<dbReference type="SMART" id="SM00521">
    <property type="entry name" value="CBF"/>
    <property type="match status" value="1"/>
</dbReference>
<dbReference type="OMA" id="QPTETRY"/>
<dbReference type="PROSITE" id="PS00686">
    <property type="entry name" value="NFYA_HAP2_1"/>
    <property type="match status" value="1"/>
</dbReference>
<dbReference type="EMBL" id="KQ421356">
    <property type="protein sequence ID" value="KOF77676.1"/>
    <property type="molecule type" value="Genomic_DNA"/>
</dbReference>
<name>A0A0L8GL03_OCTBM</name>
<feature type="region of interest" description="Disordered" evidence="8">
    <location>
        <begin position="248"/>
        <end position="280"/>
    </location>
</feature>
<evidence type="ECO:0000256" key="6">
    <source>
        <dbReference type="ARBA" id="ARBA00023242"/>
    </source>
</evidence>
<keyword evidence="6 7" id="KW-0539">Nucleus</keyword>
<proteinExistence type="inferred from homology"/>
<comment type="subcellular location">
    <subcellularLocation>
        <location evidence="1 7">Nucleus</location>
    </subcellularLocation>
</comment>
<dbReference type="PROSITE" id="PS51152">
    <property type="entry name" value="NFYA_HAP2_2"/>
    <property type="match status" value="1"/>
</dbReference>
<reference evidence="9" key="1">
    <citation type="submission" date="2015-07" db="EMBL/GenBank/DDBJ databases">
        <title>MeaNS - Measles Nucleotide Surveillance Program.</title>
        <authorList>
            <person name="Tran T."/>
            <person name="Druce J."/>
        </authorList>
    </citation>
    <scope>NUCLEOTIDE SEQUENCE</scope>
    <source>
        <strain evidence="9">UCB-OBI-ISO-001</strain>
        <tissue evidence="9">Gonad</tissue>
    </source>
</reference>
<dbReference type="InterPro" id="IPR018362">
    <property type="entry name" value="CCAAT-binding_factor_CS"/>
</dbReference>
<dbReference type="GO" id="GO:0016602">
    <property type="term" value="C:CCAAT-binding factor complex"/>
    <property type="evidence" value="ECO:0007669"/>
    <property type="project" value="InterPro"/>
</dbReference>
<dbReference type="AlphaFoldDB" id="A0A0L8GL03"/>
<dbReference type="PRINTS" id="PR00616">
    <property type="entry name" value="CCAATSUBUNTB"/>
</dbReference>
<evidence type="ECO:0000256" key="2">
    <source>
        <dbReference type="ARBA" id="ARBA00023015"/>
    </source>
</evidence>
<sequence length="310" mass="33513">MIAMAEGETYTVYDSDTHQPLTVTVNPEEGHSSIQYITQDGTPLTSLNQTQAAEIVHVTESQNAVYTTLSNSTYVATPASSQTAIANTAVPLVVQSSNGVQMQNVQVQQAIVQQQSQQGSNVIQAQSVVQNNVSNVAGSGLPQMLFLNQVNVNGQPSLVLVDSNNKPVQLPQGIQVINLPTQQIAGQQLPMVSPGETGEEPLYVNAKQYHRILKRRQARAKLEALGKIPKERRKYLYESRHRHAINRQRGQGGVFVSGPRKDPSPINHSHGAANGSSHIQPTETRYREIAAATCSPSSGHPSDLLSSLTT</sequence>
<evidence type="ECO:0000256" key="8">
    <source>
        <dbReference type="SAM" id="MobiDB-lite"/>
    </source>
</evidence>
<dbReference type="STRING" id="37653.A0A0L8GL03"/>
<keyword evidence="5 7" id="KW-0804">Transcription</keyword>
<evidence type="ECO:0000313" key="9">
    <source>
        <dbReference type="EMBL" id="KOF77676.1"/>
    </source>
</evidence>
<dbReference type="GO" id="GO:0003677">
    <property type="term" value="F:DNA binding"/>
    <property type="evidence" value="ECO:0007669"/>
    <property type="project" value="UniProtKB-KW"/>
</dbReference>
<dbReference type="GO" id="GO:0003700">
    <property type="term" value="F:DNA-binding transcription factor activity"/>
    <property type="evidence" value="ECO:0007669"/>
    <property type="project" value="UniProtKB-UniRule"/>
</dbReference>
<dbReference type="KEGG" id="obi:106876130"/>
<dbReference type="PANTHER" id="PTHR12632">
    <property type="entry name" value="TRANSCRIPTION FACTOR NF-Y ALPHA-RELATED"/>
    <property type="match status" value="1"/>
</dbReference>
<comment type="similarity">
    <text evidence="7">Belongs to the NFYA/HAP2 subunit family.</text>
</comment>
<dbReference type="OrthoDB" id="1097733at2759"/>
<evidence type="ECO:0000256" key="1">
    <source>
        <dbReference type="ARBA" id="ARBA00004123"/>
    </source>
</evidence>
<keyword evidence="4" id="KW-0010">Activator</keyword>
<dbReference type="Gene3D" id="6.10.250.2430">
    <property type="match status" value="1"/>
</dbReference>
<gene>
    <name evidence="9" type="ORF">OCBIM_22031841mg</name>
</gene>
<organism evidence="9">
    <name type="scientific">Octopus bimaculoides</name>
    <name type="common">California two-spotted octopus</name>
    <dbReference type="NCBI Taxonomy" id="37653"/>
    <lineage>
        <taxon>Eukaryota</taxon>
        <taxon>Metazoa</taxon>
        <taxon>Spiralia</taxon>
        <taxon>Lophotrochozoa</taxon>
        <taxon>Mollusca</taxon>
        <taxon>Cephalopoda</taxon>
        <taxon>Coleoidea</taxon>
        <taxon>Octopodiformes</taxon>
        <taxon>Octopoda</taxon>
        <taxon>Incirrata</taxon>
        <taxon>Octopodidae</taxon>
        <taxon>Octopus</taxon>
    </lineage>
</organism>
<accession>A0A0L8GL03</accession>
<keyword evidence="2 7" id="KW-0805">Transcription regulation</keyword>
<comment type="function">
    <text evidence="7">Component of the sequence-specific heterotrimeric transcription factor (NF-Y) which specifically recognizes a 5'-CCAAT-3' box motif found in the promoters of its target genes.</text>
</comment>
<dbReference type="InterPro" id="IPR001289">
    <property type="entry name" value="NFYA"/>
</dbReference>
<evidence type="ECO:0000256" key="7">
    <source>
        <dbReference type="RuleBase" id="RU367155"/>
    </source>
</evidence>
<evidence type="ECO:0000256" key="5">
    <source>
        <dbReference type="ARBA" id="ARBA00023163"/>
    </source>
</evidence>
<evidence type="ECO:0000256" key="4">
    <source>
        <dbReference type="ARBA" id="ARBA00023159"/>
    </source>
</evidence>
<comment type="subunit">
    <text evidence="7">Heterotrimer.</text>
</comment>
<protein>
    <recommendedName>
        <fullName evidence="7">Nuclear transcription factor Y subunit</fullName>
    </recommendedName>
</protein>
<evidence type="ECO:0000256" key="3">
    <source>
        <dbReference type="ARBA" id="ARBA00023125"/>
    </source>
</evidence>
<dbReference type="Pfam" id="PF02045">
    <property type="entry name" value="CBFB_NFYA"/>
    <property type="match status" value="1"/>
</dbReference>